<evidence type="ECO:0000313" key="2">
    <source>
        <dbReference type="EMBL" id="MBA2115092.1"/>
    </source>
</evidence>
<dbReference type="RefSeq" id="WP_207396536.1">
    <property type="nucleotide sequence ID" value="NZ_JABRWO010000005.1"/>
</dbReference>
<feature type="region of interest" description="Disordered" evidence="1">
    <location>
        <begin position="1"/>
        <end position="22"/>
    </location>
</feature>
<proteinExistence type="predicted"/>
<evidence type="ECO:0000256" key="1">
    <source>
        <dbReference type="SAM" id="MobiDB-lite"/>
    </source>
</evidence>
<dbReference type="EMBL" id="JABRWO010000005">
    <property type="protein sequence ID" value="MBA2115092.1"/>
    <property type="molecule type" value="Genomic_DNA"/>
</dbReference>
<gene>
    <name evidence="2" type="ORF">HOV93_22640</name>
</gene>
<feature type="compositionally biased region" description="Polar residues" evidence="1">
    <location>
        <begin position="1"/>
        <end position="13"/>
    </location>
</feature>
<comment type="caution">
    <text evidence="2">The sequence shown here is derived from an EMBL/GenBank/DDBJ whole genome shotgun (WGS) entry which is preliminary data.</text>
</comment>
<dbReference type="Proteomes" id="UP000551616">
    <property type="component" value="Unassembled WGS sequence"/>
</dbReference>
<keyword evidence="3" id="KW-1185">Reference proteome</keyword>
<evidence type="ECO:0000313" key="3">
    <source>
        <dbReference type="Proteomes" id="UP000551616"/>
    </source>
</evidence>
<protein>
    <submittedName>
        <fullName evidence="2">Uncharacterized protein</fullName>
    </submittedName>
</protein>
<feature type="compositionally biased region" description="Basic and acidic residues" evidence="1">
    <location>
        <begin position="117"/>
        <end position="131"/>
    </location>
</feature>
<name>A0A7V8V524_9BACT</name>
<sequence>MSTPIETPSQNSPADACEGPATPLADRILHVYQSMQAELRQKQRQIDRLQQELSALDEAEAREASPPPATQRAGQRPPGLGRKSRRMPKKVPVCRPICPASGDRSVDAPSDQPRTLQSERKSCLSREEEGTGRLCRKQHNQFNPASRPSNVAAPSERYEQISAGCFGHRLGRRDRTWLYSPTSGRCRKRPCDGISNGVRCSTEKNVPADYERGSSVGNGNKHPPQGSLAPHVSNVFRYWSPVVKGAEIATQR</sequence>
<accession>A0A7V8V524</accession>
<feature type="region of interest" description="Disordered" evidence="1">
    <location>
        <begin position="42"/>
        <end position="134"/>
    </location>
</feature>
<reference evidence="2 3" key="1">
    <citation type="submission" date="2020-05" db="EMBL/GenBank/DDBJ databases">
        <title>Bremerella alba sp. nov., a novel planctomycete isolated from the surface of the macroalga Fucus spiralis.</title>
        <authorList>
            <person name="Godinho O."/>
            <person name="Botelho R."/>
            <person name="Albuquerque L."/>
            <person name="Wiegand S."/>
            <person name="Da Costa M.S."/>
            <person name="Lobo-Da-Cunha A."/>
            <person name="Jogler C."/>
            <person name="Lage O.M."/>
        </authorList>
    </citation>
    <scope>NUCLEOTIDE SEQUENCE [LARGE SCALE GENOMIC DNA]</scope>
    <source>
        <strain evidence="2 3">FF15</strain>
    </source>
</reference>
<dbReference type="AlphaFoldDB" id="A0A7V8V524"/>
<organism evidence="2 3">
    <name type="scientific">Bremerella alba</name>
    <dbReference type="NCBI Taxonomy" id="980252"/>
    <lineage>
        <taxon>Bacteria</taxon>
        <taxon>Pseudomonadati</taxon>
        <taxon>Planctomycetota</taxon>
        <taxon>Planctomycetia</taxon>
        <taxon>Pirellulales</taxon>
        <taxon>Pirellulaceae</taxon>
        <taxon>Bremerella</taxon>
    </lineage>
</organism>